<feature type="region of interest" description="Disordered" evidence="1">
    <location>
        <begin position="1"/>
        <end position="23"/>
    </location>
</feature>
<dbReference type="EMBL" id="VXIS01000169">
    <property type="protein sequence ID" value="KAA8899262.1"/>
    <property type="molecule type" value="Genomic_DNA"/>
</dbReference>
<name>A0A5J5EPF1_9PEZI</name>
<keyword evidence="2" id="KW-0812">Transmembrane</keyword>
<protein>
    <submittedName>
        <fullName evidence="3">Uncharacterized protein</fullName>
    </submittedName>
</protein>
<feature type="region of interest" description="Disordered" evidence="1">
    <location>
        <begin position="488"/>
        <end position="508"/>
    </location>
</feature>
<dbReference type="InParanoid" id="A0A5J5EPF1"/>
<evidence type="ECO:0000256" key="2">
    <source>
        <dbReference type="SAM" id="Phobius"/>
    </source>
</evidence>
<feature type="compositionally biased region" description="Acidic residues" evidence="1">
    <location>
        <begin position="586"/>
        <end position="614"/>
    </location>
</feature>
<gene>
    <name evidence="3" type="ORF">FN846DRAFT_1023317</name>
</gene>
<evidence type="ECO:0000313" key="4">
    <source>
        <dbReference type="Proteomes" id="UP000326924"/>
    </source>
</evidence>
<feature type="compositionally biased region" description="Basic and acidic residues" evidence="1">
    <location>
        <begin position="1"/>
        <end position="10"/>
    </location>
</feature>
<dbReference type="AlphaFoldDB" id="A0A5J5EPF1"/>
<accession>A0A5J5EPF1</accession>
<keyword evidence="2" id="KW-1133">Transmembrane helix</keyword>
<feature type="region of interest" description="Disordered" evidence="1">
    <location>
        <begin position="575"/>
        <end position="638"/>
    </location>
</feature>
<dbReference type="Proteomes" id="UP000326924">
    <property type="component" value="Unassembled WGS sequence"/>
</dbReference>
<evidence type="ECO:0000313" key="3">
    <source>
        <dbReference type="EMBL" id="KAA8899262.1"/>
    </source>
</evidence>
<feature type="compositionally biased region" description="Basic and acidic residues" evidence="1">
    <location>
        <begin position="629"/>
        <end position="638"/>
    </location>
</feature>
<feature type="region of interest" description="Disordered" evidence="1">
    <location>
        <begin position="356"/>
        <end position="406"/>
    </location>
</feature>
<organism evidence="3 4">
    <name type="scientific">Sphaerosporella brunnea</name>
    <dbReference type="NCBI Taxonomy" id="1250544"/>
    <lineage>
        <taxon>Eukaryota</taxon>
        <taxon>Fungi</taxon>
        <taxon>Dikarya</taxon>
        <taxon>Ascomycota</taxon>
        <taxon>Pezizomycotina</taxon>
        <taxon>Pezizomycetes</taxon>
        <taxon>Pezizales</taxon>
        <taxon>Pyronemataceae</taxon>
        <taxon>Sphaerosporella</taxon>
    </lineage>
</organism>
<evidence type="ECO:0000256" key="1">
    <source>
        <dbReference type="SAM" id="MobiDB-lite"/>
    </source>
</evidence>
<comment type="caution">
    <text evidence="3">The sequence shown here is derived from an EMBL/GenBank/DDBJ whole genome shotgun (WGS) entry which is preliminary data.</text>
</comment>
<sequence length="638" mass="70322">MQIKRNENKMPRKTPVCNEPPSRVNTKHVPVKIVHVCSSEVVGSRMVVVRLIAGFRPPHPLVIRLILVLAGFVGGIHGGIQILGGLILVILVVASTSLISPTSPCQPPETLQQLPRNPAEPLLQFIHPVSLLDLEARSAVSPPSQFSPPSVPSQKPIEFPAAGVTLVRRVGRVACCGGGLFLPDMGGVTAPLPRRISWTNLSFRRPLKPSGLGRKIPASSTLSSRSFNSTIGGEPFSLGSLRSASAGGRISMLRSVLSFTTGSSSRSWGVLVRERSLGGVVFGMRPFGSGGKTLIVEEAFEGFRGSLFWADRAEEVRELVVDDIHYQLANLFGPISPEEAPSETLKRLFNDQRLSATPKGDLSLTKTPSPPRQRYSPLIPPEEVPQPGDPNYEPPGPLARTHDRDEDPVVKLNTERNIEILPPADADLSEPKLKGSPPRSAVAFAPIVELKDLDDSVEEAGILRPRPEGFRGRLKERLVQEIRRGRGAVTPPISGRNSPPPQHATLPTRRTRVTPAAGNSMGFWEGYRRWRELRRWRNRGPGLKVEERNRMDELEEWFSGISGKLLERFRRLARRRRRDQGSGSNDQDDEDETSEDLDTTVDATDETSEDEDQTDNQRMRRTKTSNQADDDHSGTHNL</sequence>
<keyword evidence="4" id="KW-1185">Reference proteome</keyword>
<reference evidence="3 4" key="1">
    <citation type="submission" date="2019-09" db="EMBL/GenBank/DDBJ databases">
        <title>Draft genome of the ectomycorrhizal ascomycete Sphaerosporella brunnea.</title>
        <authorList>
            <consortium name="DOE Joint Genome Institute"/>
            <person name="Benucci G.M."/>
            <person name="Marozzi G."/>
            <person name="Antonielli L."/>
            <person name="Sanchez S."/>
            <person name="Marco P."/>
            <person name="Wang X."/>
            <person name="Falini L.B."/>
            <person name="Barry K."/>
            <person name="Haridas S."/>
            <person name="Lipzen A."/>
            <person name="Labutti K."/>
            <person name="Grigoriev I.V."/>
            <person name="Murat C."/>
            <person name="Martin F."/>
            <person name="Albertini E."/>
            <person name="Donnini D."/>
            <person name="Bonito G."/>
        </authorList>
    </citation>
    <scope>NUCLEOTIDE SEQUENCE [LARGE SCALE GENOMIC DNA]</scope>
    <source>
        <strain evidence="3 4">Sb_GMNB300</strain>
    </source>
</reference>
<proteinExistence type="predicted"/>
<feature type="compositionally biased region" description="Pro residues" evidence="1">
    <location>
        <begin position="378"/>
        <end position="397"/>
    </location>
</feature>
<keyword evidence="2" id="KW-0472">Membrane</keyword>
<feature type="transmembrane region" description="Helical" evidence="2">
    <location>
        <begin position="65"/>
        <end position="94"/>
    </location>
</feature>